<keyword evidence="9" id="KW-1185">Reference proteome</keyword>
<dbReference type="RefSeq" id="WP_204697095.1">
    <property type="nucleotide sequence ID" value="NZ_JAFBEC010000004.1"/>
</dbReference>
<accession>A0ABS2PBI0</accession>
<dbReference type="EMBL" id="JAFBEC010000004">
    <property type="protein sequence ID" value="MBM7632745.1"/>
    <property type="molecule type" value="Genomic_DNA"/>
</dbReference>
<evidence type="ECO:0000256" key="6">
    <source>
        <dbReference type="HAMAP-Rule" id="MF_01685"/>
    </source>
</evidence>
<dbReference type="InterPro" id="IPR036188">
    <property type="entry name" value="FAD/NAD-bd_sf"/>
</dbReference>
<dbReference type="GO" id="GO:0004791">
    <property type="term" value="F:thioredoxin-disulfide reductase (NADPH) activity"/>
    <property type="evidence" value="ECO:0007669"/>
    <property type="project" value="UniProtKB-EC"/>
</dbReference>
<dbReference type="PRINTS" id="PR00368">
    <property type="entry name" value="FADPNR"/>
</dbReference>
<dbReference type="SUPFAM" id="SSF51905">
    <property type="entry name" value="FAD/NAD(P)-binding domain"/>
    <property type="match status" value="1"/>
</dbReference>
<keyword evidence="4 6" id="KW-0521">NADP</keyword>
<comment type="caution">
    <text evidence="6">Lacks conserved residue(s) required for the propagation of feature annotation.</text>
</comment>
<comment type="cofactor">
    <cofactor evidence="6">
        <name>FAD</name>
        <dbReference type="ChEBI" id="CHEBI:57692"/>
    </cofactor>
    <text evidence="6">Binds 1 FAD per subunit.</text>
</comment>
<feature type="binding site" evidence="6">
    <location>
        <position position="89"/>
    </location>
    <ligand>
        <name>FAD</name>
        <dbReference type="ChEBI" id="CHEBI:57692"/>
    </ligand>
</feature>
<feature type="domain" description="FAD/NAD(P)-binding" evidence="7">
    <location>
        <begin position="8"/>
        <end position="295"/>
    </location>
</feature>
<feature type="binding site" evidence="6">
    <location>
        <position position="45"/>
    </location>
    <ligand>
        <name>FAD</name>
        <dbReference type="ChEBI" id="CHEBI:57692"/>
    </ligand>
</feature>
<dbReference type="EC" id="1.18.1.2" evidence="6"/>
<evidence type="ECO:0000256" key="5">
    <source>
        <dbReference type="ARBA" id="ARBA00023002"/>
    </source>
</evidence>
<keyword evidence="3 6" id="KW-0274">FAD</keyword>
<evidence type="ECO:0000313" key="8">
    <source>
        <dbReference type="EMBL" id="MBM7632745.1"/>
    </source>
</evidence>
<comment type="subunit">
    <text evidence="1 6">Homodimer.</text>
</comment>
<feature type="binding site" evidence="6">
    <location>
        <position position="124"/>
    </location>
    <ligand>
        <name>FAD</name>
        <dbReference type="ChEBI" id="CHEBI:57692"/>
    </ligand>
</feature>
<evidence type="ECO:0000256" key="4">
    <source>
        <dbReference type="ARBA" id="ARBA00022857"/>
    </source>
</evidence>
<dbReference type="Proteomes" id="UP000741863">
    <property type="component" value="Unassembled WGS sequence"/>
</dbReference>
<dbReference type="InterPro" id="IPR023753">
    <property type="entry name" value="FAD/NAD-binding_dom"/>
</dbReference>
<keyword evidence="2 6" id="KW-0285">Flavoprotein</keyword>
<feature type="binding site" evidence="6">
    <location>
        <position position="37"/>
    </location>
    <ligand>
        <name>FAD</name>
        <dbReference type="ChEBI" id="CHEBI:57692"/>
    </ligand>
</feature>
<feature type="binding site" evidence="6">
    <location>
        <position position="290"/>
    </location>
    <ligand>
        <name>FAD</name>
        <dbReference type="ChEBI" id="CHEBI:57692"/>
    </ligand>
</feature>
<evidence type="ECO:0000256" key="3">
    <source>
        <dbReference type="ARBA" id="ARBA00022827"/>
    </source>
</evidence>
<reference evidence="8 9" key="1">
    <citation type="submission" date="2021-01" db="EMBL/GenBank/DDBJ databases">
        <title>Genomic Encyclopedia of Type Strains, Phase IV (KMG-IV): sequencing the most valuable type-strain genomes for metagenomic binning, comparative biology and taxonomic classification.</title>
        <authorList>
            <person name="Goeker M."/>
        </authorList>
    </citation>
    <scope>NUCLEOTIDE SEQUENCE [LARGE SCALE GENOMIC DNA]</scope>
    <source>
        <strain evidence="8 9">DSM 25540</strain>
    </source>
</reference>
<dbReference type="InterPro" id="IPR050097">
    <property type="entry name" value="Ferredoxin-NADP_redctase_2"/>
</dbReference>
<evidence type="ECO:0000256" key="1">
    <source>
        <dbReference type="ARBA" id="ARBA00011738"/>
    </source>
</evidence>
<evidence type="ECO:0000256" key="2">
    <source>
        <dbReference type="ARBA" id="ARBA00022630"/>
    </source>
</evidence>
<dbReference type="InterPro" id="IPR022890">
    <property type="entry name" value="Fd--NADP_Rdtase_type_2"/>
</dbReference>
<dbReference type="HAMAP" id="MF_01685">
    <property type="entry name" value="FENR2"/>
    <property type="match status" value="1"/>
</dbReference>
<feature type="binding site" evidence="6">
    <location>
        <position position="49"/>
    </location>
    <ligand>
        <name>FAD</name>
        <dbReference type="ChEBI" id="CHEBI:57692"/>
    </ligand>
</feature>
<gene>
    <name evidence="8" type="ORF">JOD17_001839</name>
</gene>
<name>A0ABS2PBI0_9BACL</name>
<proteinExistence type="inferred from homology"/>
<organism evidence="8 9">
    <name type="scientific">Geomicrobium sediminis</name>
    <dbReference type="NCBI Taxonomy" id="1347788"/>
    <lineage>
        <taxon>Bacteria</taxon>
        <taxon>Bacillati</taxon>
        <taxon>Bacillota</taxon>
        <taxon>Bacilli</taxon>
        <taxon>Bacillales</taxon>
        <taxon>Geomicrobium</taxon>
    </lineage>
</organism>
<evidence type="ECO:0000259" key="7">
    <source>
        <dbReference type="Pfam" id="PF07992"/>
    </source>
</evidence>
<sequence length="338" mass="36983">MGNDLELYDVTVVGGGPAGLYSAFYSGMRDLKTKIIESEPHLGGKLNVYPDKTIWDIGALPPTKTSEVIQNLSTQATTFEPTVVCGEKVTDITKNHDGTFVIETSLQRKHFTKAIILATGYGILRQAKLSVQGAEAYETENLYYEVPDIEQFRGKDVVISGGGNSAVDWANELEPIAKSVTVVHRRDAFGGHEQFVTKMKNSRVNVMTPFAISGLTGCNQGKCIEQVQLEHCESKSCQIKRVDAVVVNHGFEVELSFLDHEPLGLKVEESKLQLNDRMQTSVPGIFAAGDLANYNSKLPLIAGCFQDAALAVNSVKQFVEPTANEYGMVSSHHEKLTQ</sequence>
<dbReference type="Gene3D" id="3.50.50.60">
    <property type="entry name" value="FAD/NAD(P)-binding domain"/>
    <property type="match status" value="2"/>
</dbReference>
<dbReference type="PANTHER" id="PTHR48105">
    <property type="entry name" value="THIOREDOXIN REDUCTASE 1-RELATED-RELATED"/>
    <property type="match status" value="1"/>
</dbReference>
<keyword evidence="5 6" id="KW-0560">Oxidoreductase</keyword>
<protein>
    <recommendedName>
        <fullName evidence="6">Ferredoxin--NADP reductase</fullName>
        <shortName evidence="6">FNR</shortName>
        <shortName evidence="6">Fd-NADP(+) reductase</shortName>
        <ecNumber evidence="6">1.18.1.2</ecNumber>
    </recommendedName>
</protein>
<dbReference type="Pfam" id="PF07992">
    <property type="entry name" value="Pyr_redox_2"/>
    <property type="match status" value="1"/>
</dbReference>
<feature type="binding site" evidence="6">
    <location>
        <position position="331"/>
    </location>
    <ligand>
        <name>FAD</name>
        <dbReference type="ChEBI" id="CHEBI:57692"/>
    </ligand>
</feature>
<comment type="catalytic activity">
    <reaction evidence="6">
        <text>2 reduced [2Fe-2S]-[ferredoxin] + NADP(+) + H(+) = 2 oxidized [2Fe-2S]-[ferredoxin] + NADPH</text>
        <dbReference type="Rhea" id="RHEA:20125"/>
        <dbReference type="Rhea" id="RHEA-COMP:10000"/>
        <dbReference type="Rhea" id="RHEA-COMP:10001"/>
        <dbReference type="ChEBI" id="CHEBI:15378"/>
        <dbReference type="ChEBI" id="CHEBI:33737"/>
        <dbReference type="ChEBI" id="CHEBI:33738"/>
        <dbReference type="ChEBI" id="CHEBI:57783"/>
        <dbReference type="ChEBI" id="CHEBI:58349"/>
        <dbReference type="EC" id="1.18.1.2"/>
    </reaction>
</comment>
<comment type="similarity">
    <text evidence="6">Belongs to the ferredoxin--NADP reductase type 2 family.</text>
</comment>
<evidence type="ECO:0000313" key="9">
    <source>
        <dbReference type="Proteomes" id="UP000741863"/>
    </source>
</evidence>
<dbReference type="PRINTS" id="PR00469">
    <property type="entry name" value="PNDRDTASEII"/>
</dbReference>
<comment type="caution">
    <text evidence="8">The sequence shown here is derived from an EMBL/GenBank/DDBJ whole genome shotgun (WGS) entry which is preliminary data.</text>
</comment>